<evidence type="ECO:0000313" key="3">
    <source>
        <dbReference type="Proteomes" id="UP000295351"/>
    </source>
</evidence>
<evidence type="ECO:0000313" key="2">
    <source>
        <dbReference type="EMBL" id="TCN38191.1"/>
    </source>
</evidence>
<feature type="region of interest" description="Disordered" evidence="1">
    <location>
        <begin position="90"/>
        <end position="115"/>
    </location>
</feature>
<dbReference type="RefSeq" id="WP_064328903.1">
    <property type="nucleotide sequence ID" value="NZ_BAABEI010000012.1"/>
</dbReference>
<dbReference type="AlphaFoldDB" id="A0A4R2CCJ5"/>
<dbReference type="Proteomes" id="UP000295351">
    <property type="component" value="Unassembled WGS sequence"/>
</dbReference>
<accession>A0A4R2CCJ5</accession>
<feature type="compositionally biased region" description="Basic and acidic residues" evidence="1">
    <location>
        <begin position="90"/>
        <end position="113"/>
    </location>
</feature>
<organism evidence="2 3">
    <name type="scientific">Shinella granuli</name>
    <dbReference type="NCBI Taxonomy" id="323621"/>
    <lineage>
        <taxon>Bacteria</taxon>
        <taxon>Pseudomonadati</taxon>
        <taxon>Pseudomonadota</taxon>
        <taxon>Alphaproteobacteria</taxon>
        <taxon>Hyphomicrobiales</taxon>
        <taxon>Rhizobiaceae</taxon>
        <taxon>Shinella</taxon>
    </lineage>
</organism>
<evidence type="ECO:0000256" key="1">
    <source>
        <dbReference type="SAM" id="MobiDB-lite"/>
    </source>
</evidence>
<name>A0A4R2CCJ5_SHIGR</name>
<comment type="caution">
    <text evidence="2">The sequence shown here is derived from an EMBL/GenBank/DDBJ whole genome shotgun (WGS) entry which is preliminary data.</text>
</comment>
<sequence>MAQNRSDKLKRLVSVQRHLEKMAEIDLANTTRQREEVSETMEIVAGAINSLDPIHRSFSRHYSGQYSKLQQQDQMLANVQQMHEMRVVRERTKGDRMEEHRKEARNAEEREAADNSIYDLIDQHIAYKGDDD</sequence>
<proteinExistence type="predicted"/>
<dbReference type="EMBL" id="SLVX01000020">
    <property type="protein sequence ID" value="TCN38191.1"/>
    <property type="molecule type" value="Genomic_DNA"/>
</dbReference>
<protein>
    <recommendedName>
        <fullName evidence="4">Flagellar FliJ protein</fullName>
    </recommendedName>
</protein>
<gene>
    <name evidence="2" type="ORF">EV665_12082</name>
</gene>
<reference evidence="2 3" key="1">
    <citation type="submission" date="2019-03" db="EMBL/GenBank/DDBJ databases">
        <title>Genomic Encyclopedia of Type Strains, Phase IV (KMG-IV): sequencing the most valuable type-strain genomes for metagenomic binning, comparative biology and taxonomic classification.</title>
        <authorList>
            <person name="Goeker M."/>
        </authorList>
    </citation>
    <scope>NUCLEOTIDE SEQUENCE [LARGE SCALE GENOMIC DNA]</scope>
    <source>
        <strain evidence="2 3">DSM 18401</strain>
    </source>
</reference>
<evidence type="ECO:0008006" key="4">
    <source>
        <dbReference type="Google" id="ProtNLM"/>
    </source>
</evidence>
<keyword evidence="3" id="KW-1185">Reference proteome</keyword>